<dbReference type="SUPFAM" id="SSF51735">
    <property type="entry name" value="NAD(P)-binding Rossmann-fold domains"/>
    <property type="match status" value="1"/>
</dbReference>
<feature type="domain" description="Alcohol dehydrogenase-like C-terminal" evidence="7">
    <location>
        <begin position="239"/>
        <end position="388"/>
    </location>
</feature>
<dbReference type="AlphaFoldDB" id="A0A9N9LEP0"/>
<dbReference type="EMBL" id="CAJVRM010000015">
    <property type="protein sequence ID" value="CAG8971277.1"/>
    <property type="molecule type" value="Genomic_DNA"/>
</dbReference>
<gene>
    <name evidence="9" type="ORF">HYALB_00001443</name>
</gene>
<dbReference type="CDD" id="cd08283">
    <property type="entry name" value="FDH_like_1"/>
    <property type="match status" value="1"/>
</dbReference>
<keyword evidence="3 5" id="KW-0862">Zinc</keyword>
<dbReference type="Gene3D" id="3.90.180.10">
    <property type="entry name" value="Medium-chain alcohol dehydrogenases, catalytic domain"/>
    <property type="match status" value="1"/>
</dbReference>
<name>A0A9N9LEP0_9HELO</name>
<protein>
    <recommendedName>
        <fullName evidence="11">GroES-like protein</fullName>
    </recommendedName>
</protein>
<dbReference type="Pfam" id="PF00107">
    <property type="entry name" value="ADH_zinc_N"/>
    <property type="match status" value="1"/>
</dbReference>
<comment type="caution">
    <text evidence="9">The sequence shown here is derived from an EMBL/GenBank/DDBJ whole genome shotgun (WGS) entry which is preliminary data.</text>
</comment>
<keyword evidence="2 5" id="KW-0479">Metal-binding</keyword>
<evidence type="ECO:0000256" key="4">
    <source>
        <dbReference type="ARBA" id="ARBA00023002"/>
    </source>
</evidence>
<sequence>MDKSNFTPPGITTTAANQAQKAMGDRPTTTTNTPHMREGETQLTLQWYGNRENLDVRVIEAPVPAIAEPTDVICKVTATTVCGSDLHLYNKEIMQLQRGDILGHEWMGVVDEVGSEIKNVKKGDRVVASFQIACGTCKFCQEGLSSMCDKTNSSSVQEKLYGKPFAGLFGYSHFAGGFAGGQAEYVRCPFGDVNLLKIPDSVPDEKALYLSDIVPTSYHAVQCADVEKGKSVAIWGAGPIGLLAAKWCMLAGARRVIVIDKVKERLALARDTIGTDIINFEEENDVVAAIYKLEPEGVHCGIDAAAFRYTKGILHTVQRAVGLETDSSEIVNEALRAVRKFGSICLVADYAALTNQFLIGALMEKGITLRGAGQAPVQKYWKDLLKKIESGEFDPTIILSHRFHIDEFRELYEAFDKKEDGIMKTFVQTRFSGPQAPGTPALSSFKAGDVKPSAVV</sequence>
<evidence type="ECO:0000256" key="6">
    <source>
        <dbReference type="SAM" id="MobiDB-lite"/>
    </source>
</evidence>
<dbReference type="GO" id="GO:0016491">
    <property type="term" value="F:oxidoreductase activity"/>
    <property type="evidence" value="ECO:0007669"/>
    <property type="project" value="UniProtKB-KW"/>
</dbReference>
<dbReference type="InterPro" id="IPR002328">
    <property type="entry name" value="ADH_Zn_CS"/>
</dbReference>
<evidence type="ECO:0000256" key="2">
    <source>
        <dbReference type="ARBA" id="ARBA00022723"/>
    </source>
</evidence>
<feature type="compositionally biased region" description="Polar residues" evidence="6">
    <location>
        <begin position="1"/>
        <end position="20"/>
    </location>
</feature>
<comment type="cofactor">
    <cofactor evidence="1 5">
        <name>Zn(2+)</name>
        <dbReference type="ChEBI" id="CHEBI:29105"/>
    </cofactor>
</comment>
<evidence type="ECO:0000313" key="9">
    <source>
        <dbReference type="EMBL" id="CAG8971277.1"/>
    </source>
</evidence>
<dbReference type="SUPFAM" id="SSF50129">
    <property type="entry name" value="GroES-like"/>
    <property type="match status" value="1"/>
</dbReference>
<dbReference type="InterPro" id="IPR011032">
    <property type="entry name" value="GroES-like_sf"/>
</dbReference>
<evidence type="ECO:0000256" key="5">
    <source>
        <dbReference type="RuleBase" id="RU361277"/>
    </source>
</evidence>
<accession>A0A9N9LEP0</accession>
<dbReference type="OrthoDB" id="3941538at2759"/>
<evidence type="ECO:0000259" key="8">
    <source>
        <dbReference type="Pfam" id="PF08240"/>
    </source>
</evidence>
<dbReference type="Pfam" id="PF08240">
    <property type="entry name" value="ADH_N"/>
    <property type="match status" value="1"/>
</dbReference>
<dbReference type="PROSITE" id="PS00059">
    <property type="entry name" value="ADH_ZINC"/>
    <property type="match status" value="1"/>
</dbReference>
<feature type="region of interest" description="Disordered" evidence="6">
    <location>
        <begin position="1"/>
        <end position="35"/>
    </location>
</feature>
<dbReference type="InterPro" id="IPR036291">
    <property type="entry name" value="NAD(P)-bd_dom_sf"/>
</dbReference>
<dbReference type="InterPro" id="IPR013149">
    <property type="entry name" value="ADH-like_C"/>
</dbReference>
<proteinExistence type="inferred from homology"/>
<organism evidence="9 10">
    <name type="scientific">Hymenoscyphus albidus</name>
    <dbReference type="NCBI Taxonomy" id="595503"/>
    <lineage>
        <taxon>Eukaryota</taxon>
        <taxon>Fungi</taxon>
        <taxon>Dikarya</taxon>
        <taxon>Ascomycota</taxon>
        <taxon>Pezizomycotina</taxon>
        <taxon>Leotiomycetes</taxon>
        <taxon>Helotiales</taxon>
        <taxon>Helotiaceae</taxon>
        <taxon>Hymenoscyphus</taxon>
    </lineage>
</organism>
<comment type="similarity">
    <text evidence="5">Belongs to the zinc-containing alcohol dehydrogenase family.</text>
</comment>
<dbReference type="Gene3D" id="3.40.50.720">
    <property type="entry name" value="NAD(P)-binding Rossmann-like Domain"/>
    <property type="match status" value="1"/>
</dbReference>
<evidence type="ECO:0000256" key="3">
    <source>
        <dbReference type="ARBA" id="ARBA00022833"/>
    </source>
</evidence>
<feature type="region of interest" description="Disordered" evidence="6">
    <location>
        <begin position="433"/>
        <end position="456"/>
    </location>
</feature>
<dbReference type="InterPro" id="IPR013154">
    <property type="entry name" value="ADH-like_N"/>
</dbReference>
<keyword evidence="4" id="KW-0560">Oxidoreductase</keyword>
<evidence type="ECO:0000313" key="10">
    <source>
        <dbReference type="Proteomes" id="UP000701801"/>
    </source>
</evidence>
<dbReference type="GO" id="GO:0008270">
    <property type="term" value="F:zinc ion binding"/>
    <property type="evidence" value="ECO:0007669"/>
    <property type="project" value="InterPro"/>
</dbReference>
<dbReference type="PANTHER" id="PTHR42813:SF1">
    <property type="entry name" value="DEHYDROGENASE, PUTATIVE (AFU_ORTHOLOGUE AFUA_5G03930)-RELATED"/>
    <property type="match status" value="1"/>
</dbReference>
<evidence type="ECO:0000259" key="7">
    <source>
        <dbReference type="Pfam" id="PF00107"/>
    </source>
</evidence>
<keyword evidence="10" id="KW-1185">Reference proteome</keyword>
<evidence type="ECO:0000256" key="1">
    <source>
        <dbReference type="ARBA" id="ARBA00001947"/>
    </source>
</evidence>
<evidence type="ECO:0008006" key="11">
    <source>
        <dbReference type="Google" id="ProtNLM"/>
    </source>
</evidence>
<reference evidence="9" key="1">
    <citation type="submission" date="2021-07" db="EMBL/GenBank/DDBJ databases">
        <authorList>
            <person name="Durling M."/>
        </authorList>
    </citation>
    <scope>NUCLEOTIDE SEQUENCE</scope>
</reference>
<dbReference type="Proteomes" id="UP000701801">
    <property type="component" value="Unassembled WGS sequence"/>
</dbReference>
<dbReference type="PANTHER" id="PTHR42813">
    <property type="entry name" value="ZINC-TYPE ALCOHOL DEHYDROGENASE-LIKE"/>
    <property type="match status" value="1"/>
</dbReference>
<feature type="domain" description="Alcohol dehydrogenase-like N-terminal" evidence="8">
    <location>
        <begin position="69"/>
        <end position="199"/>
    </location>
</feature>